<evidence type="ECO:0000259" key="4">
    <source>
        <dbReference type="PROSITE" id="PS51352"/>
    </source>
</evidence>
<keyword evidence="1" id="KW-0676">Redox-active center</keyword>
<evidence type="ECO:0000313" key="5">
    <source>
        <dbReference type="EMBL" id="ACL72325.1"/>
    </source>
</evidence>
<dbReference type="OrthoDB" id="9788279at2"/>
<dbReference type="CDD" id="cd02966">
    <property type="entry name" value="TlpA_like_family"/>
    <property type="match status" value="1"/>
</dbReference>
<dbReference type="Pfam" id="PF00578">
    <property type="entry name" value="AhpC-TSA"/>
    <property type="match status" value="1"/>
</dbReference>
<dbReference type="SUPFAM" id="SSF53474">
    <property type="entry name" value="alpha/beta-Hydrolases"/>
    <property type="match status" value="1"/>
</dbReference>
<dbReference type="PANTHER" id="PTHR42852:SF17">
    <property type="entry name" value="THIOREDOXIN-LIKE PROTEIN HI_1115"/>
    <property type="match status" value="1"/>
</dbReference>
<evidence type="ECO:0000256" key="3">
    <source>
        <dbReference type="SAM" id="SignalP"/>
    </source>
</evidence>
<dbReference type="Gene3D" id="3.40.50.1820">
    <property type="entry name" value="alpha/beta hydrolase"/>
    <property type="match status" value="1"/>
</dbReference>
<dbReference type="PANTHER" id="PTHR42852">
    <property type="entry name" value="THIOL:DISULFIDE INTERCHANGE PROTEIN DSBE"/>
    <property type="match status" value="1"/>
</dbReference>
<dbReference type="RefSeq" id="WP_012637808.1">
    <property type="nucleotide sequence ID" value="NC_011901.1"/>
</dbReference>
<name>B8GQD0_THISH</name>
<sequence length="422" mass="47221" precursor="true">MKKTGSLLLLCLCLIAPLAAGAMTLDLKDGTELPVARYEAEGERLLIWLPSEHGVLAGHHQQAEFLQARGVEVWLPDPFSAYFLPNTPSSLDQIPDALIAWLIDAAREETGKQVFVFGNDRAAPWVLSGLREWQLQEPDRDGLGGVVLMSPYLHTGIPEDDRPAQFQPITRGTNLPVYLIQPVLSPQYPLLKAMAERLAEGGSQVYVRTLPRVRDRFFFRPNTLEAEDAFKPQFAAELDTALRLLNGLESRRAAVDLPGEARTATPTRQDRRLEPWRGNPEPPPLVLPDLDGKTHDLADYEGTVVLINFWASWCPPCVHEMPSMQRLEESFEGRPFTILAVNLGEDEATVLPFLERINVDFTILMDPAGQALRNWNVLAYPTSYVIDRQGRISHALFGAIEWMDPEVIAVFEDLMARASRGQ</sequence>
<feature type="chain" id="PRO_5002873077" evidence="3">
    <location>
        <begin position="23"/>
        <end position="422"/>
    </location>
</feature>
<proteinExistence type="predicted"/>
<keyword evidence="3" id="KW-0732">Signal</keyword>
<dbReference type="Gene3D" id="3.40.30.10">
    <property type="entry name" value="Glutaredoxin"/>
    <property type="match status" value="1"/>
</dbReference>
<dbReference type="Proteomes" id="UP000002383">
    <property type="component" value="Chromosome"/>
</dbReference>
<feature type="region of interest" description="Disordered" evidence="2">
    <location>
        <begin position="256"/>
        <end position="285"/>
    </location>
</feature>
<dbReference type="eggNOG" id="COG0526">
    <property type="taxonomic scope" value="Bacteria"/>
</dbReference>
<dbReference type="PROSITE" id="PS00194">
    <property type="entry name" value="THIOREDOXIN_1"/>
    <property type="match status" value="1"/>
</dbReference>
<dbReference type="EMBL" id="CP001339">
    <property type="protein sequence ID" value="ACL72325.1"/>
    <property type="molecule type" value="Genomic_DNA"/>
</dbReference>
<dbReference type="InterPro" id="IPR000866">
    <property type="entry name" value="AhpC/TSA"/>
</dbReference>
<dbReference type="InterPro" id="IPR050553">
    <property type="entry name" value="Thioredoxin_ResA/DsbE_sf"/>
</dbReference>
<accession>B8GQD0</accession>
<dbReference type="AlphaFoldDB" id="B8GQD0"/>
<dbReference type="PROSITE" id="PS51352">
    <property type="entry name" value="THIOREDOXIN_2"/>
    <property type="match status" value="1"/>
</dbReference>
<dbReference type="InterPro" id="IPR017937">
    <property type="entry name" value="Thioredoxin_CS"/>
</dbReference>
<protein>
    <submittedName>
        <fullName evidence="5">Thiol-disulfide isomerase and thioredoxins-like protein</fullName>
    </submittedName>
</protein>
<evidence type="ECO:0000256" key="1">
    <source>
        <dbReference type="ARBA" id="ARBA00023284"/>
    </source>
</evidence>
<dbReference type="SUPFAM" id="SSF52833">
    <property type="entry name" value="Thioredoxin-like"/>
    <property type="match status" value="1"/>
</dbReference>
<dbReference type="InterPro" id="IPR036249">
    <property type="entry name" value="Thioredoxin-like_sf"/>
</dbReference>
<keyword evidence="5" id="KW-0413">Isomerase</keyword>
<feature type="domain" description="Thioredoxin" evidence="4">
    <location>
        <begin position="276"/>
        <end position="416"/>
    </location>
</feature>
<organism evidence="5 6">
    <name type="scientific">Thioalkalivibrio sulfidiphilus (strain HL-EbGR7)</name>
    <dbReference type="NCBI Taxonomy" id="396588"/>
    <lineage>
        <taxon>Bacteria</taxon>
        <taxon>Pseudomonadati</taxon>
        <taxon>Pseudomonadota</taxon>
        <taxon>Gammaproteobacteria</taxon>
        <taxon>Chromatiales</taxon>
        <taxon>Ectothiorhodospiraceae</taxon>
        <taxon>Thioalkalivibrio</taxon>
    </lineage>
</organism>
<dbReference type="GO" id="GO:0016853">
    <property type="term" value="F:isomerase activity"/>
    <property type="evidence" value="ECO:0007669"/>
    <property type="project" value="UniProtKB-KW"/>
</dbReference>
<dbReference type="InterPro" id="IPR013766">
    <property type="entry name" value="Thioredoxin_domain"/>
</dbReference>
<evidence type="ECO:0000313" key="6">
    <source>
        <dbReference type="Proteomes" id="UP000002383"/>
    </source>
</evidence>
<reference evidence="5 6" key="1">
    <citation type="journal article" date="2011" name="Stand. Genomic Sci.">
        <title>Complete genome sequence of 'Thioalkalivibrio sulfidophilus' HL-EbGr7.</title>
        <authorList>
            <person name="Muyzer G."/>
            <person name="Sorokin D.Y."/>
            <person name="Mavromatis K."/>
            <person name="Lapidus A."/>
            <person name="Clum A."/>
            <person name="Ivanova N."/>
            <person name="Pati A."/>
            <person name="d'Haeseleer P."/>
            <person name="Woyke T."/>
            <person name="Kyrpides N.C."/>
        </authorList>
    </citation>
    <scope>NUCLEOTIDE SEQUENCE [LARGE SCALE GENOMIC DNA]</scope>
    <source>
        <strain evidence="5 6">HL-EbGR7</strain>
    </source>
</reference>
<dbReference type="STRING" id="396588.Tgr7_1239"/>
<dbReference type="InterPro" id="IPR029058">
    <property type="entry name" value="AB_hydrolase_fold"/>
</dbReference>
<keyword evidence="6" id="KW-1185">Reference proteome</keyword>
<dbReference type="GO" id="GO:0015036">
    <property type="term" value="F:disulfide oxidoreductase activity"/>
    <property type="evidence" value="ECO:0007669"/>
    <property type="project" value="UniProtKB-ARBA"/>
</dbReference>
<dbReference type="HOGENOM" id="CLU_610767_0_0_6"/>
<dbReference type="KEGG" id="tgr:Tgr7_1239"/>
<gene>
    <name evidence="5" type="ordered locus">Tgr7_1239</name>
</gene>
<feature type="signal peptide" evidence="3">
    <location>
        <begin position="1"/>
        <end position="22"/>
    </location>
</feature>
<dbReference type="GO" id="GO:0016209">
    <property type="term" value="F:antioxidant activity"/>
    <property type="evidence" value="ECO:0007669"/>
    <property type="project" value="InterPro"/>
</dbReference>
<evidence type="ECO:0000256" key="2">
    <source>
        <dbReference type="SAM" id="MobiDB-lite"/>
    </source>
</evidence>